<dbReference type="PROSITE" id="PS50928">
    <property type="entry name" value="ABC_TM1"/>
    <property type="match status" value="1"/>
</dbReference>
<dbReference type="Gene3D" id="1.10.3720.10">
    <property type="entry name" value="MetI-like"/>
    <property type="match status" value="2"/>
</dbReference>
<evidence type="ECO:0000256" key="7">
    <source>
        <dbReference type="RuleBase" id="RU363032"/>
    </source>
</evidence>
<keyword evidence="3" id="KW-1003">Cell membrane</keyword>
<gene>
    <name evidence="9" type="ORF">AT15_00865</name>
</gene>
<dbReference type="GO" id="GO:0055085">
    <property type="term" value="P:transmembrane transport"/>
    <property type="evidence" value="ECO:0007669"/>
    <property type="project" value="InterPro"/>
</dbReference>
<organism evidence="9 10">
    <name type="scientific">Kosmotoga arenicorallina S304</name>
    <dbReference type="NCBI Taxonomy" id="1453497"/>
    <lineage>
        <taxon>Bacteria</taxon>
        <taxon>Thermotogati</taxon>
        <taxon>Thermotogota</taxon>
        <taxon>Thermotogae</taxon>
        <taxon>Kosmotogales</taxon>
        <taxon>Kosmotogaceae</taxon>
        <taxon>Kosmotoga</taxon>
    </lineage>
</organism>
<accession>A0A176K0G5</accession>
<evidence type="ECO:0000256" key="5">
    <source>
        <dbReference type="ARBA" id="ARBA00022989"/>
    </source>
</evidence>
<evidence type="ECO:0000313" key="9">
    <source>
        <dbReference type="EMBL" id="OAA30097.1"/>
    </source>
</evidence>
<dbReference type="CDD" id="cd06261">
    <property type="entry name" value="TM_PBP2"/>
    <property type="match status" value="1"/>
</dbReference>
<dbReference type="EMBL" id="JFHK01000015">
    <property type="protein sequence ID" value="OAA30097.1"/>
    <property type="molecule type" value="Genomic_DNA"/>
</dbReference>
<evidence type="ECO:0000313" key="10">
    <source>
        <dbReference type="Proteomes" id="UP000077339"/>
    </source>
</evidence>
<dbReference type="PANTHER" id="PTHR43744">
    <property type="entry name" value="ABC TRANSPORTER PERMEASE PROTEIN MG189-RELATED-RELATED"/>
    <property type="match status" value="1"/>
</dbReference>
<evidence type="ECO:0000256" key="6">
    <source>
        <dbReference type="ARBA" id="ARBA00023136"/>
    </source>
</evidence>
<dbReference type="InterPro" id="IPR035906">
    <property type="entry name" value="MetI-like_sf"/>
</dbReference>
<keyword evidence="2 7" id="KW-0813">Transport</keyword>
<proteinExistence type="inferred from homology"/>
<dbReference type="AlphaFoldDB" id="A0A176K0G5"/>
<dbReference type="Pfam" id="PF00528">
    <property type="entry name" value="BPD_transp_1"/>
    <property type="match status" value="1"/>
</dbReference>
<reference evidence="9 10" key="1">
    <citation type="submission" date="2014-02" db="EMBL/GenBank/DDBJ databases">
        <title>Kosmotoga genome sequencing.</title>
        <authorList>
            <person name="Pollo S.M."/>
            <person name="Charchuk R."/>
            <person name="Nesbo C.L."/>
        </authorList>
    </citation>
    <scope>NUCLEOTIDE SEQUENCE [LARGE SCALE GENOMIC DNA]</scope>
    <source>
        <strain evidence="9 10">S304</strain>
    </source>
</reference>
<feature type="transmembrane region" description="Helical" evidence="7">
    <location>
        <begin position="601"/>
        <end position="627"/>
    </location>
</feature>
<feature type="transmembrane region" description="Helical" evidence="7">
    <location>
        <begin position="639"/>
        <end position="664"/>
    </location>
</feature>
<comment type="subcellular location">
    <subcellularLocation>
        <location evidence="1 7">Cell membrane</location>
        <topology evidence="1 7">Multi-pass membrane protein</topology>
    </subcellularLocation>
</comment>
<dbReference type="Proteomes" id="UP000077339">
    <property type="component" value="Unassembled WGS sequence"/>
</dbReference>
<evidence type="ECO:0000259" key="8">
    <source>
        <dbReference type="PROSITE" id="PS50928"/>
    </source>
</evidence>
<comment type="similarity">
    <text evidence="7">Belongs to the binding-protein-dependent transport system permease family.</text>
</comment>
<dbReference type="OrthoDB" id="9772609at2"/>
<evidence type="ECO:0000256" key="1">
    <source>
        <dbReference type="ARBA" id="ARBA00004651"/>
    </source>
</evidence>
<keyword evidence="6 7" id="KW-0472">Membrane</keyword>
<keyword evidence="4 7" id="KW-0812">Transmembrane</keyword>
<evidence type="ECO:0000256" key="2">
    <source>
        <dbReference type="ARBA" id="ARBA00022448"/>
    </source>
</evidence>
<dbReference type="RefSeq" id="WP_068347775.1">
    <property type="nucleotide sequence ID" value="NZ_JFHK01000015.1"/>
</dbReference>
<dbReference type="PANTHER" id="PTHR43744:SF12">
    <property type="entry name" value="ABC TRANSPORTER PERMEASE PROTEIN MG189-RELATED"/>
    <property type="match status" value="1"/>
</dbReference>
<dbReference type="GO" id="GO:0005886">
    <property type="term" value="C:plasma membrane"/>
    <property type="evidence" value="ECO:0007669"/>
    <property type="project" value="UniProtKB-SubCell"/>
</dbReference>
<dbReference type="SUPFAM" id="SSF161098">
    <property type="entry name" value="MetI-like"/>
    <property type="match status" value="1"/>
</dbReference>
<comment type="caution">
    <text evidence="9">The sequence shown here is derived from an EMBL/GenBank/DDBJ whole genome shotgun (WGS) entry which is preliminary data.</text>
</comment>
<sequence>MKNTSSKTLMQVFIYLLIVGGALMMLLPFAWMVDTSFKASSEVSSWPPKWTTKNARSSVEFKTKIRYQTTGSGVDLSSLSLDEFKNFASLVGSKAGEDTLIVMLDDDFIRRGTIILGLLDESGNPADFSMKADLDKFSELTSSVRDNINNYPDTIAKKLESIPLDEVAGFFDGFLNMAEYSDDGFARRIVLTTSIETTAELSQKKAETVIGSSFKALPTDSESQRKLKEDMVNRALELFQPISHELTALATDLSNYRIGEKRVPDPGEVSAIISKISQIEKVFEAKKAEIYQELSGMIPSTDRFLLMMLNRFKGSFDGIIDELVGWKVLLEDYLEIKEFYIGIQDAFLEDAYIVGRIRTDDEVHALLISAIDDWNVPGSLKEYLKASITEKNVRDALKILISYLDGNFKEELRANFSELTNEVFDKITEAINLLKTATIIVDDDKFAAEITEFMEDPFSYQEFKALMKEAGARSGQSALFGGALAYLDRYAEKMGGTGFSALIKRRWVETNWIGDFSKLHSDIFSELDLVKKPSQVLKVFYRGRATKSGRKSFEIKFDGVPAVWFKDDLVYGKAEFTFLETFANFWQNYVDAWNAAPFGRYYLNTVFVAIVTTFLEIIFASMAAFAFAKMEFFGKNFMFTIFLATMMVPGEVLLVPNFITLTVFGWIDTYYALIVPWVISVFAIFLLRQHFMTIPDELYDAAKIDGLSKWKFLWKVMVPLSKPAVITGALLKFVGSWNAFLWVLIVTKSPEYRTLPVGLQNFSSATGTEYNLLMAAATFSIVPVVLLFLFTQKYFIAGIARSGLK</sequence>
<keyword evidence="5 7" id="KW-1133">Transmembrane helix</keyword>
<evidence type="ECO:0000256" key="4">
    <source>
        <dbReference type="ARBA" id="ARBA00022692"/>
    </source>
</evidence>
<dbReference type="STRING" id="1453497.AT15_00865"/>
<name>A0A176K0G5_9BACT</name>
<keyword evidence="10" id="KW-1185">Reference proteome</keyword>
<protein>
    <submittedName>
        <fullName evidence="9">ABC transporter permease</fullName>
    </submittedName>
</protein>
<feature type="domain" description="ABC transmembrane type-1" evidence="8">
    <location>
        <begin position="602"/>
        <end position="791"/>
    </location>
</feature>
<feature type="transmembrane region" description="Helical" evidence="7">
    <location>
        <begin position="772"/>
        <end position="791"/>
    </location>
</feature>
<dbReference type="PATRIC" id="fig|1453497.3.peg.183"/>
<feature type="transmembrane region" description="Helical" evidence="7">
    <location>
        <begin position="670"/>
        <end position="687"/>
    </location>
</feature>
<feature type="transmembrane region" description="Helical" evidence="7">
    <location>
        <begin position="724"/>
        <end position="745"/>
    </location>
</feature>
<dbReference type="InterPro" id="IPR000515">
    <property type="entry name" value="MetI-like"/>
</dbReference>
<evidence type="ECO:0000256" key="3">
    <source>
        <dbReference type="ARBA" id="ARBA00022475"/>
    </source>
</evidence>
<feature type="transmembrane region" description="Helical" evidence="7">
    <location>
        <begin position="12"/>
        <end position="33"/>
    </location>
</feature>